<feature type="repeat" description="ANK" evidence="3">
    <location>
        <begin position="264"/>
        <end position="296"/>
    </location>
</feature>
<evidence type="ECO:0000313" key="5">
    <source>
        <dbReference type="Proteomes" id="UP000001542"/>
    </source>
</evidence>
<evidence type="ECO:0000256" key="2">
    <source>
        <dbReference type="ARBA" id="ARBA00023043"/>
    </source>
</evidence>
<feature type="repeat" description="ANK" evidence="3">
    <location>
        <begin position="458"/>
        <end position="491"/>
    </location>
</feature>
<dbReference type="InterPro" id="IPR051070">
    <property type="entry name" value="NF-kappa-B_inhibitor"/>
</dbReference>
<evidence type="ECO:0000256" key="3">
    <source>
        <dbReference type="PROSITE-ProRule" id="PRU00023"/>
    </source>
</evidence>
<dbReference type="VEuPathDB" id="TrichDB:TVAG_136540"/>
<name>A2DJD6_TRIV3</name>
<keyword evidence="1" id="KW-0677">Repeat</keyword>
<proteinExistence type="predicted"/>
<reference evidence="4" key="2">
    <citation type="journal article" date="2007" name="Science">
        <title>Draft genome sequence of the sexually transmitted pathogen Trichomonas vaginalis.</title>
        <authorList>
            <person name="Carlton J.M."/>
            <person name="Hirt R.P."/>
            <person name="Silva J.C."/>
            <person name="Delcher A.L."/>
            <person name="Schatz M."/>
            <person name="Zhao Q."/>
            <person name="Wortman J.R."/>
            <person name="Bidwell S.L."/>
            <person name="Alsmark U.C.M."/>
            <person name="Besteiro S."/>
            <person name="Sicheritz-Ponten T."/>
            <person name="Noel C.J."/>
            <person name="Dacks J.B."/>
            <person name="Foster P.G."/>
            <person name="Simillion C."/>
            <person name="Van de Peer Y."/>
            <person name="Miranda-Saavedra D."/>
            <person name="Barton G.J."/>
            <person name="Westrop G.D."/>
            <person name="Mueller S."/>
            <person name="Dessi D."/>
            <person name="Fiori P.L."/>
            <person name="Ren Q."/>
            <person name="Paulsen I."/>
            <person name="Zhang H."/>
            <person name="Bastida-Corcuera F.D."/>
            <person name="Simoes-Barbosa A."/>
            <person name="Brown M.T."/>
            <person name="Hayes R.D."/>
            <person name="Mukherjee M."/>
            <person name="Okumura C.Y."/>
            <person name="Schneider R."/>
            <person name="Smith A.J."/>
            <person name="Vanacova S."/>
            <person name="Villalvazo M."/>
            <person name="Haas B.J."/>
            <person name="Pertea M."/>
            <person name="Feldblyum T.V."/>
            <person name="Utterback T.R."/>
            <person name="Shu C.L."/>
            <person name="Osoegawa K."/>
            <person name="de Jong P.J."/>
            <person name="Hrdy I."/>
            <person name="Horvathova L."/>
            <person name="Zubacova Z."/>
            <person name="Dolezal P."/>
            <person name="Malik S.B."/>
            <person name="Logsdon J.M. Jr."/>
            <person name="Henze K."/>
            <person name="Gupta A."/>
            <person name="Wang C.C."/>
            <person name="Dunne R.L."/>
            <person name="Upcroft J.A."/>
            <person name="Upcroft P."/>
            <person name="White O."/>
            <person name="Salzberg S.L."/>
            <person name="Tang P."/>
            <person name="Chiu C.-H."/>
            <person name="Lee Y.-S."/>
            <person name="Embley T.M."/>
            <person name="Coombs G.H."/>
            <person name="Mottram J.C."/>
            <person name="Tachezy J."/>
            <person name="Fraser-Liggett C.M."/>
            <person name="Johnson P.J."/>
        </authorList>
    </citation>
    <scope>NUCLEOTIDE SEQUENCE [LARGE SCALE GENOMIC DNA]</scope>
    <source>
        <strain evidence="4">G3</strain>
    </source>
</reference>
<dbReference type="OrthoDB" id="1090959at2759"/>
<dbReference type="KEGG" id="tva:5465051"/>
<sequence>MNHQDAIIEQSAFQEAQLVIKLQEWLINISPASLPQIAHDLLLSVFVQDQDRIFQLLWNIINSVSIRPKNIQLYVNLIVELDSHSNEISTLSLIRPLIVRMLLTPKPFIEQFLSNVGDFLFLRRLIKALNMTTTDVVAQLRHFCEMHEDLKYYHCLIFAIFAPEIQIADTQLFSTLRNLFYEEWAAPSCKPVLKDFFDNITNLNRNNWRLLQECYLSGGYPESINVAIKTDNINLFQELSNSPNFSLDHHIRPSVFESCHFVQSEPSLIQYAAFYGSLRIFKFLLLNGSDLNQEDANGSTLAQFVVAGGNVEMVRICQQRKCDFSGCLQIATRFYRFDIFDWLHFAYLNDLTEVHPKFGNVFHESAASNNVRQIIYCIDNTLDVDSRSSDKSTPLHYAVKNRAADSIRLLLSINSLDVNAKDSTGMTPLHTAALFEESRMVVELLNCNRIDVNSVNRWGMTPLHIAAQDGNTQTVSELIKRPEIDVNCKDENFMTPLHYAAQEGEFETVRILLTAKDIDINCEDAQGLIPFSYAEASGMEEITQLLQDWVNT</sequence>
<dbReference type="AlphaFoldDB" id="A2DJD6"/>
<dbReference type="PROSITE" id="PS50088">
    <property type="entry name" value="ANK_REPEAT"/>
    <property type="match status" value="5"/>
</dbReference>
<dbReference type="Proteomes" id="UP000001542">
    <property type="component" value="Unassembled WGS sequence"/>
</dbReference>
<dbReference type="Pfam" id="PF13637">
    <property type="entry name" value="Ank_4"/>
    <property type="match status" value="1"/>
</dbReference>
<dbReference type="PROSITE" id="PS50297">
    <property type="entry name" value="ANK_REP_REGION"/>
    <property type="match status" value="2"/>
</dbReference>
<feature type="repeat" description="ANK" evidence="3">
    <location>
        <begin position="424"/>
        <end position="457"/>
    </location>
</feature>
<feature type="repeat" description="ANK" evidence="3">
    <location>
        <begin position="492"/>
        <end position="525"/>
    </location>
</feature>
<feature type="repeat" description="ANK" evidence="3">
    <location>
        <begin position="390"/>
        <end position="423"/>
    </location>
</feature>
<evidence type="ECO:0000256" key="1">
    <source>
        <dbReference type="ARBA" id="ARBA00022737"/>
    </source>
</evidence>
<dbReference type="STRING" id="5722.A2DJD6"/>
<dbReference type="RefSeq" id="XP_001580509.1">
    <property type="nucleotide sequence ID" value="XM_001580459.1"/>
</dbReference>
<keyword evidence="2 3" id="KW-0040">ANK repeat</keyword>
<dbReference type="SMR" id="A2DJD6"/>
<reference evidence="4" key="1">
    <citation type="submission" date="2006-10" db="EMBL/GenBank/DDBJ databases">
        <authorList>
            <person name="Amadeo P."/>
            <person name="Zhao Q."/>
            <person name="Wortman J."/>
            <person name="Fraser-Liggett C."/>
            <person name="Carlton J."/>
        </authorList>
    </citation>
    <scope>NUCLEOTIDE SEQUENCE</scope>
    <source>
        <strain evidence="4">G3</strain>
    </source>
</reference>
<dbReference type="InterPro" id="IPR002110">
    <property type="entry name" value="Ankyrin_rpt"/>
</dbReference>
<dbReference type="SMART" id="SM00248">
    <property type="entry name" value="ANK"/>
    <property type="match status" value="6"/>
</dbReference>
<dbReference type="EMBL" id="DS113207">
    <property type="protein sequence ID" value="EAY19523.1"/>
    <property type="molecule type" value="Genomic_DNA"/>
</dbReference>
<keyword evidence="5" id="KW-1185">Reference proteome</keyword>
<dbReference type="InterPro" id="IPR036770">
    <property type="entry name" value="Ankyrin_rpt-contain_sf"/>
</dbReference>
<dbReference type="Pfam" id="PF12796">
    <property type="entry name" value="Ank_2"/>
    <property type="match status" value="1"/>
</dbReference>
<dbReference type="SUPFAM" id="SSF48403">
    <property type="entry name" value="Ankyrin repeat"/>
    <property type="match status" value="1"/>
</dbReference>
<evidence type="ECO:0000313" key="4">
    <source>
        <dbReference type="EMBL" id="EAY19523.1"/>
    </source>
</evidence>
<protein>
    <submittedName>
        <fullName evidence="4">Uncharacterized protein</fullName>
    </submittedName>
</protein>
<dbReference type="PANTHER" id="PTHR46680:SF3">
    <property type="entry name" value="NF-KAPPA-B INHIBITOR CACTUS"/>
    <property type="match status" value="1"/>
</dbReference>
<dbReference type="Pfam" id="PF00023">
    <property type="entry name" value="Ank"/>
    <property type="match status" value="1"/>
</dbReference>
<gene>
    <name evidence="4" type="ORF">TVAG_136540</name>
</gene>
<dbReference type="eggNOG" id="KOG4177">
    <property type="taxonomic scope" value="Eukaryota"/>
</dbReference>
<accession>A2DJD6</accession>
<dbReference type="VEuPathDB" id="TrichDB:TVAGG3_0543310"/>
<dbReference type="Gene3D" id="1.25.40.20">
    <property type="entry name" value="Ankyrin repeat-containing domain"/>
    <property type="match status" value="3"/>
</dbReference>
<dbReference type="InParanoid" id="A2DJD6"/>
<organism evidence="4 5">
    <name type="scientific">Trichomonas vaginalis (strain ATCC PRA-98 / G3)</name>
    <dbReference type="NCBI Taxonomy" id="412133"/>
    <lineage>
        <taxon>Eukaryota</taxon>
        <taxon>Metamonada</taxon>
        <taxon>Parabasalia</taxon>
        <taxon>Trichomonadida</taxon>
        <taxon>Trichomonadidae</taxon>
        <taxon>Trichomonas</taxon>
    </lineage>
</organism>
<dbReference type="PANTHER" id="PTHR46680">
    <property type="entry name" value="NF-KAPPA-B INHIBITOR ALPHA"/>
    <property type="match status" value="1"/>
</dbReference>